<sequence length="467" mass="47429">MVLPVVSTPNGVHERAGPRPGDLGSDAQAFLAILATLLGLVPTGEEGPGNGLMPADASAAEGRTRELTHRLEESVMPDSMLFGVAQAGLVLAGVASTDGQMKGQSHGERRSDTPRLGTVFAAGMVPSELGVLTGLAGTLSVDDGQASAVIGEPAIAQQSASLLEYAQSSGQAALGEPASGAVQAGDEGQPKGWQGPTVGALLQHTAAGAGGPVALDEAGRAAAHRIAHRVEPVGGSEGVGVTPERGSEAVQRVPAGVRVWVEEQASDGRGQALTVATERRVRHDDRPALAGALPVSDTPGSRLGEAGPVPAAGEEAAAGAIGQVQERVAQAIAHGTRQLRVRLEPPDLGVVDVRIREIAGRLEVTLAANQPEVRQALEAGRESLRASLAAGGFAVQRVEVQPLTMASGQNGISGSQSGMGWPGGQQGASSDPGWARPERTALDQLPVVGDSRGRVRQESSGLVDTWA</sequence>
<geneLocation type="plasmid" evidence="4">
    <name>Tros</name>
</geneLocation>
<evidence type="ECO:0000256" key="1">
    <source>
        <dbReference type="SAM" id="MobiDB-lite"/>
    </source>
</evidence>
<dbReference type="CDD" id="cd17470">
    <property type="entry name" value="T3SS_Flik_C"/>
    <property type="match status" value="1"/>
</dbReference>
<dbReference type="PANTHER" id="PTHR37533:SF2">
    <property type="entry name" value="FLAGELLAR HOOK-LENGTH CONTROL PROTEIN"/>
    <property type="match status" value="1"/>
</dbReference>
<evidence type="ECO:0000313" key="4">
    <source>
        <dbReference type="Proteomes" id="UP000000447"/>
    </source>
</evidence>
<feature type="region of interest" description="Disordered" evidence="1">
    <location>
        <begin position="407"/>
        <end position="467"/>
    </location>
</feature>
<dbReference type="Gene3D" id="3.30.750.140">
    <property type="match status" value="1"/>
</dbReference>
<dbReference type="InterPro" id="IPR038610">
    <property type="entry name" value="FliK-like_C_sf"/>
</dbReference>
<proteinExistence type="predicted"/>
<feature type="compositionally biased region" description="Polar residues" evidence="1">
    <location>
        <begin position="458"/>
        <end position="467"/>
    </location>
</feature>
<dbReference type="eggNOG" id="COG3144">
    <property type="taxonomic scope" value="Bacteria"/>
</dbReference>
<evidence type="ECO:0000313" key="3">
    <source>
        <dbReference type="EMBL" id="ACM07205.1"/>
    </source>
</evidence>
<accession>B9L4D0</accession>
<dbReference type="PANTHER" id="PTHR37533">
    <property type="entry name" value="FLAGELLAR HOOK-LENGTH CONTROL PROTEIN"/>
    <property type="match status" value="1"/>
</dbReference>
<dbReference type="KEGG" id="tro:trd_A0644"/>
<dbReference type="AlphaFoldDB" id="B9L4D0"/>
<dbReference type="RefSeq" id="WP_012643192.1">
    <property type="nucleotide sequence ID" value="NC_011961.1"/>
</dbReference>
<dbReference type="Pfam" id="PF02120">
    <property type="entry name" value="Flg_hook"/>
    <property type="match status" value="1"/>
</dbReference>
<dbReference type="Proteomes" id="UP000000447">
    <property type="component" value="Plasmid unnamed"/>
</dbReference>
<dbReference type="InterPro" id="IPR052563">
    <property type="entry name" value="FliK"/>
</dbReference>
<protein>
    <submittedName>
        <fullName evidence="3">Putative MotD chemotaxis protein</fullName>
    </submittedName>
</protein>
<keyword evidence="3" id="KW-0614">Plasmid</keyword>
<dbReference type="OrthoDB" id="292554at2"/>
<feature type="region of interest" description="Disordered" evidence="1">
    <location>
        <begin position="286"/>
        <end position="309"/>
    </location>
</feature>
<dbReference type="EMBL" id="CP001276">
    <property type="protein sequence ID" value="ACM07205.1"/>
    <property type="molecule type" value="Genomic_DNA"/>
</dbReference>
<gene>
    <name evidence="3" type="ordered locus">trd_A0644</name>
</gene>
<feature type="domain" description="Flagellar hook-length control protein-like C-terminal" evidence="2">
    <location>
        <begin position="326"/>
        <end position="401"/>
    </location>
</feature>
<organism evidence="3 4">
    <name type="scientific">Thermomicrobium roseum (strain ATCC 27502 / DSM 5159 / P-2)</name>
    <dbReference type="NCBI Taxonomy" id="309801"/>
    <lineage>
        <taxon>Bacteria</taxon>
        <taxon>Pseudomonadati</taxon>
        <taxon>Thermomicrobiota</taxon>
        <taxon>Thermomicrobia</taxon>
        <taxon>Thermomicrobiales</taxon>
        <taxon>Thermomicrobiaceae</taxon>
        <taxon>Thermomicrobium</taxon>
    </lineage>
</organism>
<dbReference type="HOGENOM" id="CLU_585154_0_0_0"/>
<evidence type="ECO:0000259" key="2">
    <source>
        <dbReference type="Pfam" id="PF02120"/>
    </source>
</evidence>
<name>B9L4D0_THERP</name>
<feature type="region of interest" description="Disordered" evidence="1">
    <location>
        <begin position="1"/>
        <end position="22"/>
    </location>
</feature>
<feature type="compositionally biased region" description="Low complexity" evidence="1">
    <location>
        <begin position="407"/>
        <end position="419"/>
    </location>
</feature>
<keyword evidence="4" id="KW-1185">Reference proteome</keyword>
<reference evidence="3 4" key="1">
    <citation type="journal article" date="2009" name="PLoS ONE">
        <title>Complete genome sequence of the aerobic CO-oxidizing thermophile Thermomicrobium roseum.</title>
        <authorList>
            <person name="Wu D."/>
            <person name="Raymond J."/>
            <person name="Wu M."/>
            <person name="Chatterji S."/>
            <person name="Ren Q."/>
            <person name="Graham J.E."/>
            <person name="Bryant D.A."/>
            <person name="Robb F."/>
            <person name="Colman A."/>
            <person name="Tallon L.J."/>
            <person name="Badger J.H."/>
            <person name="Madupu R."/>
            <person name="Ward N.L."/>
            <person name="Eisen J.A."/>
        </authorList>
    </citation>
    <scope>NUCLEOTIDE SEQUENCE [LARGE SCALE GENOMIC DNA]</scope>
    <source>
        <strain evidence="4">ATCC 27502 / DSM 5159 / P-2</strain>
        <plasmid evidence="3">unnamed</plasmid>
    </source>
</reference>
<dbReference type="InterPro" id="IPR021136">
    <property type="entry name" value="Flagellar_hook_control-like_C"/>
</dbReference>